<dbReference type="InParanoid" id="A0A507AR20"/>
<keyword evidence="3" id="KW-1185">Reference proteome</keyword>
<evidence type="ECO:0000313" key="2">
    <source>
        <dbReference type="EMBL" id="TPX07311.1"/>
    </source>
</evidence>
<dbReference type="Proteomes" id="UP000319257">
    <property type="component" value="Unassembled WGS sequence"/>
</dbReference>
<evidence type="ECO:0000313" key="3">
    <source>
        <dbReference type="Proteomes" id="UP000319257"/>
    </source>
</evidence>
<accession>A0A507AR20</accession>
<comment type="caution">
    <text evidence="2">The sequence shown here is derived from an EMBL/GenBank/DDBJ whole genome shotgun (WGS) entry which is preliminary data.</text>
</comment>
<protein>
    <submittedName>
        <fullName evidence="2">Uncharacterized protein</fullName>
    </submittedName>
</protein>
<name>A0A507AR20_9PEZI</name>
<dbReference type="RefSeq" id="XP_030989022.1">
    <property type="nucleotide sequence ID" value="XM_031133467.1"/>
</dbReference>
<sequence>MNPVRDILDYSSSQPNHKNKNSLSAEELKFMKMQAVHSPSEIMAACQAKLDLGLEYFYAIQQQLLSAQRAWSAVITEKKRYDAIGWQTGSVDFARALHTCLYTIPDTARCGELGVEPAVKGQADLSSDSGSIPVVYDAVNDLPDYEHSIYESIEFEDWVDLANLDPAEESEQNGLGNHQGEEITEKQNENVEEQTYELANRDQYQAWNEVPLFDPWTPFLNNQQPPHNAAPGSHKRDRGLEHQEVIGACKEQNRKRRRIE</sequence>
<dbReference type="OrthoDB" id="10526572at2759"/>
<dbReference type="EMBL" id="SKBQ01000091">
    <property type="protein sequence ID" value="TPX07311.1"/>
    <property type="molecule type" value="Genomic_DNA"/>
</dbReference>
<feature type="region of interest" description="Disordered" evidence="1">
    <location>
        <begin position="217"/>
        <end position="260"/>
    </location>
</feature>
<evidence type="ECO:0000256" key="1">
    <source>
        <dbReference type="SAM" id="MobiDB-lite"/>
    </source>
</evidence>
<dbReference type="AlphaFoldDB" id="A0A507AR20"/>
<gene>
    <name evidence="2" type="ORF">E0L32_010808</name>
</gene>
<dbReference type="GeneID" id="41978255"/>
<organism evidence="2 3">
    <name type="scientific">Thyridium curvatum</name>
    <dbReference type="NCBI Taxonomy" id="1093900"/>
    <lineage>
        <taxon>Eukaryota</taxon>
        <taxon>Fungi</taxon>
        <taxon>Dikarya</taxon>
        <taxon>Ascomycota</taxon>
        <taxon>Pezizomycotina</taxon>
        <taxon>Sordariomycetes</taxon>
        <taxon>Sordariomycetidae</taxon>
        <taxon>Thyridiales</taxon>
        <taxon>Thyridiaceae</taxon>
        <taxon>Thyridium</taxon>
    </lineage>
</organism>
<proteinExistence type="predicted"/>
<reference evidence="2 3" key="1">
    <citation type="submission" date="2019-06" db="EMBL/GenBank/DDBJ databases">
        <title>Draft genome sequence of the filamentous fungus Phialemoniopsis curvata isolated from diesel fuel.</title>
        <authorList>
            <person name="Varaljay V.A."/>
            <person name="Lyon W.J."/>
            <person name="Crouch A.L."/>
            <person name="Drake C.E."/>
            <person name="Hollomon J.M."/>
            <person name="Nadeau L.J."/>
            <person name="Nunn H.S."/>
            <person name="Stevenson B.S."/>
            <person name="Bojanowski C.L."/>
            <person name="Crookes-Goodson W.J."/>
        </authorList>
    </citation>
    <scope>NUCLEOTIDE SEQUENCE [LARGE SCALE GENOMIC DNA]</scope>
    <source>
        <strain evidence="2 3">D216</strain>
    </source>
</reference>